<dbReference type="Gene3D" id="1.10.150.130">
    <property type="match status" value="1"/>
</dbReference>
<dbReference type="PANTHER" id="PTHR30629:SF2">
    <property type="entry name" value="PROPHAGE INTEGRASE INTS-RELATED"/>
    <property type="match status" value="1"/>
</dbReference>
<dbReference type="InterPro" id="IPR011010">
    <property type="entry name" value="DNA_brk_join_enz"/>
</dbReference>
<evidence type="ECO:0000256" key="5">
    <source>
        <dbReference type="PROSITE-ProRule" id="PRU01248"/>
    </source>
</evidence>
<dbReference type="PANTHER" id="PTHR30629">
    <property type="entry name" value="PROPHAGE INTEGRASE"/>
    <property type="match status" value="1"/>
</dbReference>
<dbReference type="RefSeq" id="WP_170274527.1">
    <property type="nucleotide sequence ID" value="NZ_BAAAKH010000011.1"/>
</dbReference>
<keyword evidence="4" id="KW-0233">DNA recombination</keyword>
<dbReference type="InterPro" id="IPR044068">
    <property type="entry name" value="CB"/>
</dbReference>
<accession>A0A849AS90</accession>
<dbReference type="InterPro" id="IPR050808">
    <property type="entry name" value="Phage_Integrase"/>
</dbReference>
<comment type="caution">
    <text evidence="8">The sequence shown here is derived from an EMBL/GenBank/DDBJ whole genome shotgun (WGS) entry which is preliminary data.</text>
</comment>
<dbReference type="GO" id="GO:0003677">
    <property type="term" value="F:DNA binding"/>
    <property type="evidence" value="ECO:0007669"/>
    <property type="project" value="UniProtKB-UniRule"/>
</dbReference>
<feature type="domain" description="Core-binding (CB)" evidence="7">
    <location>
        <begin position="28"/>
        <end position="111"/>
    </location>
</feature>
<dbReference type="InterPro" id="IPR010998">
    <property type="entry name" value="Integrase_recombinase_N"/>
</dbReference>
<name>A0A849AS90_9MICO</name>
<evidence type="ECO:0000313" key="9">
    <source>
        <dbReference type="Proteomes" id="UP000549517"/>
    </source>
</evidence>
<evidence type="ECO:0000256" key="2">
    <source>
        <dbReference type="ARBA" id="ARBA00022908"/>
    </source>
</evidence>
<dbReference type="InterPro" id="IPR002104">
    <property type="entry name" value="Integrase_catalytic"/>
</dbReference>
<evidence type="ECO:0000256" key="1">
    <source>
        <dbReference type="ARBA" id="ARBA00008857"/>
    </source>
</evidence>
<dbReference type="Proteomes" id="UP000549517">
    <property type="component" value="Unassembled WGS sequence"/>
</dbReference>
<feature type="domain" description="Tyr recombinase" evidence="6">
    <location>
        <begin position="134"/>
        <end position="318"/>
    </location>
</feature>
<dbReference type="PROSITE" id="PS51898">
    <property type="entry name" value="TYR_RECOMBINASE"/>
    <property type="match status" value="1"/>
</dbReference>
<dbReference type="SUPFAM" id="SSF56349">
    <property type="entry name" value="DNA breaking-rejoining enzymes"/>
    <property type="match status" value="1"/>
</dbReference>
<dbReference type="AlphaFoldDB" id="A0A849AS90"/>
<dbReference type="InterPro" id="IPR013762">
    <property type="entry name" value="Integrase-like_cat_sf"/>
</dbReference>
<keyword evidence="3 5" id="KW-0238">DNA-binding</keyword>
<evidence type="ECO:0000256" key="3">
    <source>
        <dbReference type="ARBA" id="ARBA00023125"/>
    </source>
</evidence>
<comment type="similarity">
    <text evidence="1">Belongs to the 'phage' integrase family.</text>
</comment>
<proteinExistence type="inferred from homology"/>
<sequence>MSIAGEMRSILPGALTRVDEQTLKGTRAATLPTLADFGAEHLPAVLRQVSKSTRTSYEIGWRLRVRPSLGDYRLDELSPMDIEDAYFSWSGARSTKTDARAVLSRILQRAVRERLIWANPAKQIELPRQKAEPRDSYALTETQLSQLFTVVPRRYRLLFGFMAYAGLRLSEATAVTVGQAELERRLLLVNAQLDRQGHRVTTKSGKPRYVPILPELLDSIEAHGVDLAAADPRTLMCTSPLGKPVHPSNLARELRWRQLRDEVRPGLRWHDLRHHAATAWLDAGIPAHDVREFMGHSSLAVTSLYTTAGKQAARRTVERFYGSMSELTQGGHGESVADEV</sequence>
<dbReference type="Pfam" id="PF00589">
    <property type="entry name" value="Phage_integrase"/>
    <property type="match status" value="1"/>
</dbReference>
<keyword evidence="2" id="KW-0229">DNA integration</keyword>
<reference evidence="8 9" key="1">
    <citation type="submission" date="2020-05" db="EMBL/GenBank/DDBJ databases">
        <title>MicrobeNet Type strains.</title>
        <authorList>
            <person name="Nicholson A.C."/>
        </authorList>
    </citation>
    <scope>NUCLEOTIDE SEQUENCE [LARGE SCALE GENOMIC DNA]</scope>
    <source>
        <strain evidence="8 9">CCUG 46604</strain>
    </source>
</reference>
<protein>
    <submittedName>
        <fullName evidence="8">Tyrosine-type recombinase/integrase</fullName>
    </submittedName>
</protein>
<dbReference type="EMBL" id="JABEMC010000005">
    <property type="protein sequence ID" value="NNG79679.1"/>
    <property type="molecule type" value="Genomic_DNA"/>
</dbReference>
<evidence type="ECO:0000259" key="6">
    <source>
        <dbReference type="PROSITE" id="PS51898"/>
    </source>
</evidence>
<dbReference type="GO" id="GO:0015074">
    <property type="term" value="P:DNA integration"/>
    <property type="evidence" value="ECO:0007669"/>
    <property type="project" value="UniProtKB-KW"/>
</dbReference>
<evidence type="ECO:0000313" key="8">
    <source>
        <dbReference type="EMBL" id="NNG79679.1"/>
    </source>
</evidence>
<gene>
    <name evidence="8" type="ORF">HLA91_09890</name>
</gene>
<evidence type="ECO:0000259" key="7">
    <source>
        <dbReference type="PROSITE" id="PS51900"/>
    </source>
</evidence>
<evidence type="ECO:0000256" key="4">
    <source>
        <dbReference type="ARBA" id="ARBA00023172"/>
    </source>
</evidence>
<dbReference type="PROSITE" id="PS51900">
    <property type="entry name" value="CB"/>
    <property type="match status" value="1"/>
</dbReference>
<dbReference type="GO" id="GO:0006310">
    <property type="term" value="P:DNA recombination"/>
    <property type="evidence" value="ECO:0007669"/>
    <property type="project" value="UniProtKB-KW"/>
</dbReference>
<dbReference type="CDD" id="cd00397">
    <property type="entry name" value="DNA_BRE_C"/>
    <property type="match status" value="1"/>
</dbReference>
<dbReference type="Gene3D" id="1.10.443.10">
    <property type="entry name" value="Intergrase catalytic core"/>
    <property type="match status" value="1"/>
</dbReference>
<organism evidence="8 9">
    <name type="scientific">Brevibacterium luteolum</name>
    <dbReference type="NCBI Taxonomy" id="199591"/>
    <lineage>
        <taxon>Bacteria</taxon>
        <taxon>Bacillati</taxon>
        <taxon>Actinomycetota</taxon>
        <taxon>Actinomycetes</taxon>
        <taxon>Micrococcales</taxon>
        <taxon>Brevibacteriaceae</taxon>
        <taxon>Brevibacterium</taxon>
    </lineage>
</organism>